<name>A0A0E9TAJ6_ANGAN</name>
<evidence type="ECO:0000313" key="1">
    <source>
        <dbReference type="EMBL" id="JAH49915.1"/>
    </source>
</evidence>
<proteinExistence type="predicted"/>
<reference evidence="1" key="2">
    <citation type="journal article" date="2015" name="Fish Shellfish Immunol.">
        <title>Early steps in the European eel (Anguilla anguilla)-Vibrio vulnificus interaction in the gills: Role of the RtxA13 toxin.</title>
        <authorList>
            <person name="Callol A."/>
            <person name="Pajuelo D."/>
            <person name="Ebbesson L."/>
            <person name="Teles M."/>
            <person name="MacKenzie S."/>
            <person name="Amaro C."/>
        </authorList>
    </citation>
    <scope>NUCLEOTIDE SEQUENCE</scope>
</reference>
<accession>A0A0E9TAJ6</accession>
<sequence>MLYTQLFKTAHPVLAKVGANLE</sequence>
<dbReference type="AlphaFoldDB" id="A0A0E9TAJ6"/>
<reference evidence="1" key="1">
    <citation type="submission" date="2014-11" db="EMBL/GenBank/DDBJ databases">
        <authorList>
            <person name="Amaro Gonzalez C."/>
        </authorList>
    </citation>
    <scope>NUCLEOTIDE SEQUENCE</scope>
</reference>
<dbReference type="EMBL" id="GBXM01058662">
    <property type="protein sequence ID" value="JAH49915.1"/>
    <property type="molecule type" value="Transcribed_RNA"/>
</dbReference>
<organism evidence="1">
    <name type="scientific">Anguilla anguilla</name>
    <name type="common">European freshwater eel</name>
    <name type="synonym">Muraena anguilla</name>
    <dbReference type="NCBI Taxonomy" id="7936"/>
    <lineage>
        <taxon>Eukaryota</taxon>
        <taxon>Metazoa</taxon>
        <taxon>Chordata</taxon>
        <taxon>Craniata</taxon>
        <taxon>Vertebrata</taxon>
        <taxon>Euteleostomi</taxon>
        <taxon>Actinopterygii</taxon>
        <taxon>Neopterygii</taxon>
        <taxon>Teleostei</taxon>
        <taxon>Anguilliformes</taxon>
        <taxon>Anguillidae</taxon>
        <taxon>Anguilla</taxon>
    </lineage>
</organism>
<protein>
    <submittedName>
        <fullName evidence="1">Uncharacterized protein</fullName>
    </submittedName>
</protein>